<proteinExistence type="predicted"/>
<name>A0A8S5RR23_9CAUD</name>
<reference evidence="1" key="1">
    <citation type="journal article" date="2021" name="Proc. Natl. Acad. Sci. U.S.A.">
        <title>A Catalog of Tens of Thousands of Viruses from Human Metagenomes Reveals Hidden Associations with Chronic Diseases.</title>
        <authorList>
            <person name="Tisza M.J."/>
            <person name="Buck C.B."/>
        </authorList>
    </citation>
    <scope>NUCLEOTIDE SEQUENCE</scope>
    <source>
        <strain evidence="1">CtwNf2</strain>
    </source>
</reference>
<accession>A0A8S5RR23</accession>
<dbReference type="EMBL" id="BK057791">
    <property type="protein sequence ID" value="DAE91910.1"/>
    <property type="molecule type" value="Genomic_DNA"/>
</dbReference>
<evidence type="ECO:0000313" key="1">
    <source>
        <dbReference type="EMBL" id="DAE91910.1"/>
    </source>
</evidence>
<organism evidence="1">
    <name type="scientific">Siphoviridae sp. ctwNf2</name>
    <dbReference type="NCBI Taxonomy" id="2827597"/>
    <lineage>
        <taxon>Viruses</taxon>
        <taxon>Duplodnaviria</taxon>
        <taxon>Heunggongvirae</taxon>
        <taxon>Uroviricota</taxon>
        <taxon>Caudoviricetes</taxon>
    </lineage>
</organism>
<sequence length="77" mass="8456">MTREPREYSINLTGTLDIDVTVYALDRKAAEELAKTIKSAVNQYLTIDCAGVYNACDSVSVVYINGVEMDVDSITDC</sequence>
<protein>
    <submittedName>
        <fullName evidence="1">RNA polymerase inhibitor</fullName>
    </submittedName>
</protein>